<dbReference type="VEuPathDB" id="VectorBase:BGLAX_037072"/>
<evidence type="ECO:0000256" key="4">
    <source>
        <dbReference type="ARBA" id="ARBA00023125"/>
    </source>
</evidence>
<dbReference type="InterPro" id="IPR036678">
    <property type="entry name" value="MutS_con_dom_sf"/>
</dbReference>
<dbReference type="GO" id="GO:0006298">
    <property type="term" value="P:mismatch repair"/>
    <property type="evidence" value="ECO:0007669"/>
    <property type="project" value="InterPro"/>
</dbReference>
<dbReference type="InterPro" id="IPR007860">
    <property type="entry name" value="DNA_mmatch_repair_MutS_con_dom"/>
</dbReference>
<keyword evidence="3" id="KW-0067">ATP-binding</keyword>
<evidence type="ECO:0000256" key="2">
    <source>
        <dbReference type="ARBA" id="ARBA00022741"/>
    </source>
</evidence>
<keyword evidence="2" id="KW-0547">Nucleotide-binding</keyword>
<dbReference type="GO" id="GO:0005634">
    <property type="term" value="C:nucleus"/>
    <property type="evidence" value="ECO:0007669"/>
    <property type="project" value="TreeGrafter"/>
</dbReference>
<dbReference type="Gene3D" id="3.30.420.110">
    <property type="entry name" value="MutS, connector domain"/>
    <property type="match status" value="1"/>
</dbReference>
<feature type="compositionally biased region" description="Polar residues" evidence="6">
    <location>
        <begin position="18"/>
        <end position="40"/>
    </location>
</feature>
<feature type="region of interest" description="Disordered" evidence="6">
    <location>
        <begin position="18"/>
        <end position="79"/>
    </location>
</feature>
<dbReference type="PIRSF" id="PIRSF037677">
    <property type="entry name" value="DNA_mis_repair_Msh6"/>
    <property type="match status" value="1"/>
</dbReference>
<feature type="domain" description="DNA mismatch repair proteins mutS family" evidence="8">
    <location>
        <begin position="600"/>
        <end position="710"/>
    </location>
</feature>
<evidence type="ECO:0000256" key="5">
    <source>
        <dbReference type="ARBA" id="ARBA00023254"/>
    </source>
</evidence>
<dbReference type="SUPFAM" id="SSF52540">
    <property type="entry name" value="P-loop containing nucleoside triphosphate hydrolases"/>
    <property type="match status" value="1"/>
</dbReference>
<dbReference type="SUPFAM" id="SSF48334">
    <property type="entry name" value="DNA repair protein MutS, domain III"/>
    <property type="match status" value="1"/>
</dbReference>
<protein>
    <recommendedName>
        <fullName evidence="11">DNA mismatch repair proteins mutS family domain-containing protein</fullName>
    </recommendedName>
</protein>
<evidence type="ECO:0000259" key="8">
    <source>
        <dbReference type="SMART" id="SM00534"/>
    </source>
</evidence>
<dbReference type="Pfam" id="PF00488">
    <property type="entry name" value="MutS_V"/>
    <property type="match status" value="1"/>
</dbReference>
<dbReference type="GO" id="GO:0140664">
    <property type="term" value="F:ATP-dependent DNA damage sensor activity"/>
    <property type="evidence" value="ECO:0007669"/>
    <property type="project" value="InterPro"/>
</dbReference>
<evidence type="ECO:0000259" key="7">
    <source>
        <dbReference type="SMART" id="SM00533"/>
    </source>
</evidence>
<dbReference type="GO" id="GO:0030983">
    <property type="term" value="F:mismatched DNA binding"/>
    <property type="evidence" value="ECO:0007669"/>
    <property type="project" value="InterPro"/>
</dbReference>
<dbReference type="Pfam" id="PF05192">
    <property type="entry name" value="MutS_III"/>
    <property type="match status" value="1"/>
</dbReference>
<evidence type="ECO:0000256" key="3">
    <source>
        <dbReference type="ARBA" id="ARBA00022840"/>
    </source>
</evidence>
<reference evidence="9" key="1">
    <citation type="submission" date="2020-05" db="UniProtKB">
        <authorList>
            <consortium name="EnsemblMetazoa"/>
        </authorList>
    </citation>
    <scope>IDENTIFICATION</scope>
    <source>
        <strain evidence="9">BB02</strain>
    </source>
</reference>
<dbReference type="InterPro" id="IPR007696">
    <property type="entry name" value="DNA_mismatch_repair_MutS_core"/>
</dbReference>
<dbReference type="SMART" id="SM00533">
    <property type="entry name" value="MUTSd"/>
    <property type="match status" value="1"/>
</dbReference>
<evidence type="ECO:0000256" key="6">
    <source>
        <dbReference type="SAM" id="MobiDB-lite"/>
    </source>
</evidence>
<dbReference type="InterPro" id="IPR007861">
    <property type="entry name" value="DNA_mismatch_repair_MutS_clamp"/>
</dbReference>
<dbReference type="FunFam" id="3.30.420.110:FF:000003">
    <property type="entry name" value="mutS protein homolog 4"/>
    <property type="match status" value="1"/>
</dbReference>
<dbReference type="OrthoDB" id="276261at2759"/>
<keyword evidence="4" id="KW-0238">DNA-binding</keyword>
<dbReference type="InterPro" id="IPR000432">
    <property type="entry name" value="DNA_mismatch_repair_MutS_C"/>
</dbReference>
<evidence type="ECO:0008006" key="11">
    <source>
        <dbReference type="Google" id="ProtNLM"/>
    </source>
</evidence>
<dbReference type="InterPro" id="IPR017261">
    <property type="entry name" value="DNA_mismatch_repair_MutS/MSH"/>
</dbReference>
<dbReference type="SUPFAM" id="SSF53150">
    <property type="entry name" value="DNA repair protein MutS, domain II"/>
    <property type="match status" value="1"/>
</dbReference>
<feature type="domain" description="DNA mismatch repair protein MutS core" evidence="7">
    <location>
        <begin position="259"/>
        <end position="584"/>
    </location>
</feature>
<feature type="compositionally biased region" description="Low complexity" evidence="6">
    <location>
        <begin position="65"/>
        <end position="79"/>
    </location>
</feature>
<dbReference type="FunFam" id="1.10.1420.10:FF:000013">
    <property type="entry name" value="mutS protein homolog 4"/>
    <property type="match status" value="1"/>
</dbReference>
<dbReference type="InterPro" id="IPR027417">
    <property type="entry name" value="P-loop_NTPase"/>
</dbReference>
<dbReference type="Pfam" id="PF05190">
    <property type="entry name" value="MutS_IV"/>
    <property type="match status" value="1"/>
</dbReference>
<dbReference type="PANTHER" id="PTHR11361">
    <property type="entry name" value="DNA MISMATCH REPAIR PROTEIN MUTS FAMILY MEMBER"/>
    <property type="match status" value="1"/>
</dbReference>
<dbReference type="GO" id="GO:0005524">
    <property type="term" value="F:ATP binding"/>
    <property type="evidence" value="ECO:0007669"/>
    <property type="project" value="UniProtKB-KW"/>
</dbReference>
<dbReference type="Pfam" id="PF05188">
    <property type="entry name" value="MutS_II"/>
    <property type="match status" value="1"/>
</dbReference>
<dbReference type="Gene3D" id="1.10.1420.10">
    <property type="match status" value="2"/>
</dbReference>
<accession>A0A2C9JEF1</accession>
<evidence type="ECO:0000313" key="9">
    <source>
        <dbReference type="EnsemblMetazoa" id="BGLB001411-PC"/>
    </source>
</evidence>
<proteinExistence type="inferred from homology"/>
<dbReference type="Gene3D" id="3.40.50.300">
    <property type="entry name" value="P-loop containing nucleotide triphosphate hydrolases"/>
    <property type="match status" value="1"/>
</dbReference>
<dbReference type="Proteomes" id="UP000076420">
    <property type="component" value="Unassembled WGS sequence"/>
</dbReference>
<keyword evidence="5" id="KW-0469">Meiosis</keyword>
<dbReference type="SMART" id="SM00534">
    <property type="entry name" value="MUTSac"/>
    <property type="match status" value="1"/>
</dbReference>
<dbReference type="EnsemblMetazoa" id="BGLB001411-RC">
    <property type="protein sequence ID" value="BGLB001411-PC"/>
    <property type="gene ID" value="BGLB001411"/>
</dbReference>
<dbReference type="FunFam" id="3.40.50.300:FF:004860">
    <property type="entry name" value="MutS domain V domaincontaining protein"/>
    <property type="match status" value="1"/>
</dbReference>
<gene>
    <name evidence="9" type="primary">106055020</name>
</gene>
<organism evidence="9 10">
    <name type="scientific">Biomphalaria glabrata</name>
    <name type="common">Bloodfluke planorb</name>
    <name type="synonym">Freshwater snail</name>
    <dbReference type="NCBI Taxonomy" id="6526"/>
    <lineage>
        <taxon>Eukaryota</taxon>
        <taxon>Metazoa</taxon>
        <taxon>Spiralia</taxon>
        <taxon>Lophotrochozoa</taxon>
        <taxon>Mollusca</taxon>
        <taxon>Gastropoda</taxon>
        <taxon>Heterobranchia</taxon>
        <taxon>Euthyneura</taxon>
        <taxon>Panpulmonata</taxon>
        <taxon>Hygrophila</taxon>
        <taxon>Lymnaeoidea</taxon>
        <taxon>Planorbidae</taxon>
        <taxon>Biomphalaria</taxon>
    </lineage>
</organism>
<evidence type="ECO:0000313" key="10">
    <source>
        <dbReference type="Proteomes" id="UP000076420"/>
    </source>
</evidence>
<dbReference type="AlphaFoldDB" id="A0A2C9JEF1"/>
<dbReference type="VEuPathDB" id="VectorBase:BGLB001411"/>
<dbReference type="GO" id="GO:0007131">
    <property type="term" value="P:reciprocal meiotic recombination"/>
    <property type="evidence" value="ECO:0007669"/>
    <property type="project" value="TreeGrafter"/>
</dbReference>
<evidence type="ECO:0000256" key="1">
    <source>
        <dbReference type="ARBA" id="ARBA00006271"/>
    </source>
</evidence>
<dbReference type="InterPro" id="IPR036187">
    <property type="entry name" value="DNA_mismatch_repair_MutS_sf"/>
</dbReference>
<dbReference type="PANTHER" id="PTHR11361:SF21">
    <property type="entry name" value="MUTS PROTEIN HOMOLOG 4"/>
    <property type="match status" value="1"/>
</dbReference>
<sequence>MTARNIQQPKYVFGILQTPSEDQQISRPTSAISSNSNSTGNRKKPLALPTPLHTVSHRPQTPGKSSTSYTPYTTTSTVSNENSSSAIVAIVEGRGQARGEVGISSLDLKQSILTLSQFSDSNTYEKTMAKLYHLNPLEILLPNTLCESVNNKLFIQLNINFPSIPKISVQRHYYNESKGLYYIKHLCASEYTNIELQISTKYYCLATTAALLKYVEFIQNMIFAPNSLKAEFRGCEHSTMIDSTTVKHLELLLNVKNPQNQHTLFKLLDYTKTPGGSRLLRSNLLQPPNNEETICLRQKAVMEFTEKGDVFYSMQTIISKFLDIGHIISVCVQIPKQETAKTADSKLNCVIMLKHVLELVPPLRDTLENCENELMKIYCKNLEDPRYDMILTKIKEVISDETHYEKNTLQQKIQKCFAVKKNIDALLDVARKTYSELIDDLHNIVTNLADQYKLPLRATYNSLRGFHIQMITTANSSDTLPPVFIKITKQKNRLNFTTMDLIQLNERIKESLDQVYKLTNGVITKLMTSIHGHISCMYSLADVVSMLDLLLSLAHAASISSYVCPEFTDTLAIKQGFHPILQKISPDTVVPNDTYASEHSNFVVITGPNMAGKSTYLRQVALLQIMAQIGSFVPAQYASFRITDQIFTRLGSDDDMESNSSTFTLEMKESNYILQNITDNSLVIIDELGRGFHIFCDTFQTTNRSEEKLSKCCEQLF</sequence>
<dbReference type="InterPro" id="IPR045076">
    <property type="entry name" value="MutS"/>
</dbReference>
<name>A0A2C9JEF1_BIOGL</name>
<comment type="similarity">
    <text evidence="1">Belongs to the DNA mismatch repair MutS family.</text>
</comment>